<proteinExistence type="predicted"/>
<evidence type="ECO:0000313" key="5">
    <source>
        <dbReference type="EMBL" id="GAA3749015.1"/>
    </source>
</evidence>
<keyword evidence="6" id="KW-1185">Reference proteome</keyword>
<dbReference type="InterPro" id="IPR036388">
    <property type="entry name" value="WH-like_DNA-bd_sf"/>
</dbReference>
<dbReference type="Proteomes" id="UP001500908">
    <property type="component" value="Unassembled WGS sequence"/>
</dbReference>
<organism evidence="5 6">
    <name type="scientific">Salinactinospora qingdaonensis</name>
    <dbReference type="NCBI Taxonomy" id="702744"/>
    <lineage>
        <taxon>Bacteria</taxon>
        <taxon>Bacillati</taxon>
        <taxon>Actinomycetota</taxon>
        <taxon>Actinomycetes</taxon>
        <taxon>Streptosporangiales</taxon>
        <taxon>Nocardiopsidaceae</taxon>
        <taxon>Salinactinospora</taxon>
    </lineage>
</organism>
<dbReference type="InterPro" id="IPR011008">
    <property type="entry name" value="Dimeric_a/b-barrel"/>
</dbReference>
<evidence type="ECO:0000256" key="1">
    <source>
        <dbReference type="ARBA" id="ARBA00023015"/>
    </source>
</evidence>
<dbReference type="InterPro" id="IPR036390">
    <property type="entry name" value="WH_DNA-bd_sf"/>
</dbReference>
<keyword evidence="1" id="KW-0805">Transcription regulation</keyword>
<dbReference type="Pfam" id="PF13412">
    <property type="entry name" value="HTH_24"/>
    <property type="match status" value="1"/>
</dbReference>
<dbReference type="PROSITE" id="PS50956">
    <property type="entry name" value="HTH_ASNC_2"/>
    <property type="match status" value="1"/>
</dbReference>
<dbReference type="Gene3D" id="1.10.10.10">
    <property type="entry name" value="Winged helix-like DNA-binding domain superfamily/Winged helix DNA-binding domain"/>
    <property type="match status" value="1"/>
</dbReference>
<dbReference type="InterPro" id="IPR000485">
    <property type="entry name" value="AsnC-type_HTH_dom"/>
</dbReference>
<gene>
    <name evidence="5" type="ORF">GCM10022402_30320</name>
</gene>
<dbReference type="Pfam" id="PF01037">
    <property type="entry name" value="AsnC_trans_reg"/>
    <property type="match status" value="1"/>
</dbReference>
<sequence>MIDELDRAILRELQKDARQTNRDLAAAVGVAPSTSLERVRALRERGVVRGYRADVDLDAIGRHVQAMIAVRIRPPSRRNIESFREWVSRLSETVGVFVTSGSRDFLIHIAVADTDGLYAFVIDRLTQRPEVADVETSVVYEHRRAVPVDPIRERRSEGREPNQGRTG</sequence>
<dbReference type="CDD" id="cd00090">
    <property type="entry name" value="HTH_ARSR"/>
    <property type="match status" value="1"/>
</dbReference>
<keyword evidence="3" id="KW-0804">Transcription</keyword>
<accession>A0ABP7FUW1</accession>
<feature type="domain" description="HTH asnC-type" evidence="4">
    <location>
        <begin position="2"/>
        <end position="63"/>
    </location>
</feature>
<dbReference type="RefSeq" id="WP_344972242.1">
    <property type="nucleotide sequence ID" value="NZ_BAABDD010000013.1"/>
</dbReference>
<keyword evidence="2" id="KW-0238">DNA-binding</keyword>
<dbReference type="InterPro" id="IPR019888">
    <property type="entry name" value="Tscrpt_reg_AsnC-like"/>
</dbReference>
<dbReference type="InterPro" id="IPR011991">
    <property type="entry name" value="ArsR-like_HTH"/>
</dbReference>
<dbReference type="PANTHER" id="PTHR30154:SF54">
    <property type="entry name" value="POSSIBLE TRANSCRIPTIONAL REGULATORY PROTEIN (PROBABLY LRP_ASNC-FAMILY)"/>
    <property type="match status" value="1"/>
</dbReference>
<dbReference type="PANTHER" id="PTHR30154">
    <property type="entry name" value="LEUCINE-RESPONSIVE REGULATORY PROTEIN"/>
    <property type="match status" value="1"/>
</dbReference>
<evidence type="ECO:0000313" key="6">
    <source>
        <dbReference type="Proteomes" id="UP001500908"/>
    </source>
</evidence>
<reference evidence="6" key="1">
    <citation type="journal article" date="2019" name="Int. J. Syst. Evol. Microbiol.">
        <title>The Global Catalogue of Microorganisms (GCM) 10K type strain sequencing project: providing services to taxonomists for standard genome sequencing and annotation.</title>
        <authorList>
            <consortium name="The Broad Institute Genomics Platform"/>
            <consortium name="The Broad Institute Genome Sequencing Center for Infectious Disease"/>
            <person name="Wu L."/>
            <person name="Ma J."/>
        </authorList>
    </citation>
    <scope>NUCLEOTIDE SEQUENCE [LARGE SCALE GENOMIC DNA]</scope>
    <source>
        <strain evidence="6">JCM 17137</strain>
    </source>
</reference>
<dbReference type="SMART" id="SM00344">
    <property type="entry name" value="HTH_ASNC"/>
    <property type="match status" value="1"/>
</dbReference>
<dbReference type="EMBL" id="BAABDD010000013">
    <property type="protein sequence ID" value="GAA3749015.1"/>
    <property type="molecule type" value="Genomic_DNA"/>
</dbReference>
<dbReference type="PRINTS" id="PR00033">
    <property type="entry name" value="HTHASNC"/>
</dbReference>
<protein>
    <submittedName>
        <fullName evidence="5">Lrp/AsnC family transcriptional regulator</fullName>
    </submittedName>
</protein>
<name>A0ABP7FUW1_9ACTN</name>
<dbReference type="InterPro" id="IPR019887">
    <property type="entry name" value="Tscrpt_reg_AsnC/Lrp_C"/>
</dbReference>
<comment type="caution">
    <text evidence="5">The sequence shown here is derived from an EMBL/GenBank/DDBJ whole genome shotgun (WGS) entry which is preliminary data.</text>
</comment>
<dbReference type="SUPFAM" id="SSF46785">
    <property type="entry name" value="Winged helix' DNA-binding domain"/>
    <property type="match status" value="1"/>
</dbReference>
<dbReference type="Gene3D" id="3.30.70.920">
    <property type="match status" value="1"/>
</dbReference>
<dbReference type="SUPFAM" id="SSF54909">
    <property type="entry name" value="Dimeric alpha+beta barrel"/>
    <property type="match status" value="1"/>
</dbReference>
<evidence type="ECO:0000259" key="4">
    <source>
        <dbReference type="PROSITE" id="PS50956"/>
    </source>
</evidence>
<evidence type="ECO:0000256" key="3">
    <source>
        <dbReference type="ARBA" id="ARBA00023163"/>
    </source>
</evidence>
<evidence type="ECO:0000256" key="2">
    <source>
        <dbReference type="ARBA" id="ARBA00023125"/>
    </source>
</evidence>